<proteinExistence type="predicted"/>
<evidence type="ECO:0000256" key="6">
    <source>
        <dbReference type="ARBA" id="ARBA00023242"/>
    </source>
</evidence>
<organism evidence="8 9">
    <name type="scientific">Haematococcus lacustris</name>
    <name type="common">Green alga</name>
    <name type="synonym">Haematococcus pluvialis</name>
    <dbReference type="NCBI Taxonomy" id="44745"/>
    <lineage>
        <taxon>Eukaryota</taxon>
        <taxon>Viridiplantae</taxon>
        <taxon>Chlorophyta</taxon>
        <taxon>core chlorophytes</taxon>
        <taxon>Chlorophyceae</taxon>
        <taxon>CS clade</taxon>
        <taxon>Chlamydomonadales</taxon>
        <taxon>Haematococcaceae</taxon>
        <taxon>Haematococcus</taxon>
    </lineage>
</organism>
<evidence type="ECO:0000256" key="5">
    <source>
        <dbReference type="ARBA" id="ARBA00023163"/>
    </source>
</evidence>
<feature type="domain" description="RWP-RK" evidence="7">
    <location>
        <begin position="1"/>
        <end position="71"/>
    </location>
</feature>
<dbReference type="InterPro" id="IPR003035">
    <property type="entry name" value="RWP-RK_dom"/>
</dbReference>
<dbReference type="Pfam" id="PF02042">
    <property type="entry name" value="RWP-RK"/>
    <property type="match status" value="1"/>
</dbReference>
<dbReference type="PANTHER" id="PTHR46373">
    <property type="entry name" value="PROTEIN RKD4"/>
    <property type="match status" value="1"/>
</dbReference>
<keyword evidence="2" id="KW-0805">Transcription regulation</keyword>
<gene>
    <name evidence="8" type="ORF">HaLaN_22895</name>
</gene>
<evidence type="ECO:0000259" key="7">
    <source>
        <dbReference type="PROSITE" id="PS51519"/>
    </source>
</evidence>
<reference evidence="8 9" key="1">
    <citation type="submission" date="2020-02" db="EMBL/GenBank/DDBJ databases">
        <title>Draft genome sequence of Haematococcus lacustris strain NIES-144.</title>
        <authorList>
            <person name="Morimoto D."/>
            <person name="Nakagawa S."/>
            <person name="Yoshida T."/>
            <person name="Sawayama S."/>
        </authorList>
    </citation>
    <scope>NUCLEOTIDE SEQUENCE [LARGE SCALE GENOMIC DNA]</scope>
    <source>
        <strain evidence="8 9">NIES-144</strain>
    </source>
</reference>
<protein>
    <submittedName>
        <fullName evidence="8">RWP-RK domain-containing protein</fullName>
    </submittedName>
</protein>
<dbReference type="Proteomes" id="UP000485058">
    <property type="component" value="Unassembled WGS sequence"/>
</dbReference>
<name>A0A6A0A0N8_HAELA</name>
<dbReference type="GO" id="GO:0003677">
    <property type="term" value="F:DNA binding"/>
    <property type="evidence" value="ECO:0007669"/>
    <property type="project" value="UniProtKB-KW"/>
</dbReference>
<sequence>MNDEEFGRLRQVFHLPREHAAKELNISMAKLKQLCQEHGIGRWPHRIIASLNQMRASLMEQPGRSQAEQQAGLATVETELQNVMLDPNHKVDAQLLAWVAPPPQGWMGALQP</sequence>
<comment type="function">
    <text evidence="1">Putative transcription factor.</text>
</comment>
<evidence type="ECO:0000256" key="3">
    <source>
        <dbReference type="ARBA" id="ARBA00023054"/>
    </source>
</evidence>
<evidence type="ECO:0000256" key="4">
    <source>
        <dbReference type="ARBA" id="ARBA00023125"/>
    </source>
</evidence>
<keyword evidence="6" id="KW-0539">Nucleus</keyword>
<dbReference type="GO" id="GO:0003700">
    <property type="term" value="F:DNA-binding transcription factor activity"/>
    <property type="evidence" value="ECO:0007669"/>
    <property type="project" value="InterPro"/>
</dbReference>
<keyword evidence="9" id="KW-1185">Reference proteome</keyword>
<evidence type="ECO:0000256" key="2">
    <source>
        <dbReference type="ARBA" id="ARBA00023015"/>
    </source>
</evidence>
<feature type="non-terminal residue" evidence="8">
    <location>
        <position position="1"/>
    </location>
</feature>
<dbReference type="PANTHER" id="PTHR46373:SF2">
    <property type="entry name" value="RWP-RK DOMAIN-CONTAINING PROTEIN"/>
    <property type="match status" value="1"/>
</dbReference>
<dbReference type="PROSITE" id="PS51519">
    <property type="entry name" value="RWP_RK"/>
    <property type="match status" value="1"/>
</dbReference>
<evidence type="ECO:0000313" key="9">
    <source>
        <dbReference type="Proteomes" id="UP000485058"/>
    </source>
</evidence>
<keyword evidence="3" id="KW-0175">Coiled coil</keyword>
<evidence type="ECO:0000313" key="8">
    <source>
        <dbReference type="EMBL" id="GFH25006.1"/>
    </source>
</evidence>
<dbReference type="EMBL" id="BLLF01002690">
    <property type="protein sequence ID" value="GFH25006.1"/>
    <property type="molecule type" value="Genomic_DNA"/>
</dbReference>
<dbReference type="InterPro" id="IPR044607">
    <property type="entry name" value="RKD-like"/>
</dbReference>
<evidence type="ECO:0000256" key="1">
    <source>
        <dbReference type="ARBA" id="ARBA00004049"/>
    </source>
</evidence>
<keyword evidence="4" id="KW-0238">DNA-binding</keyword>
<keyword evidence="5" id="KW-0804">Transcription</keyword>
<comment type="caution">
    <text evidence="8">The sequence shown here is derived from an EMBL/GenBank/DDBJ whole genome shotgun (WGS) entry which is preliminary data.</text>
</comment>
<accession>A0A6A0A0N8</accession>
<dbReference type="AlphaFoldDB" id="A0A6A0A0N8"/>